<evidence type="ECO:0000313" key="8">
    <source>
        <dbReference type="EMBL" id="GAT23657.1"/>
    </source>
</evidence>
<evidence type="ECO:0000256" key="1">
    <source>
        <dbReference type="ARBA" id="ARBA00004123"/>
    </source>
</evidence>
<comment type="subcellular location">
    <subcellularLocation>
        <location evidence="1">Nucleus</location>
    </subcellularLocation>
</comment>
<evidence type="ECO:0000256" key="3">
    <source>
        <dbReference type="ARBA" id="ARBA00022771"/>
    </source>
</evidence>
<reference evidence="8 9" key="1">
    <citation type="journal article" date="2016" name="DNA Res.">
        <title>Genome sequence of Aspergillus luchuensis NBRC 4314.</title>
        <authorList>
            <person name="Yamada O."/>
            <person name="Machida M."/>
            <person name="Hosoyama A."/>
            <person name="Goto M."/>
            <person name="Takahashi T."/>
            <person name="Futagami T."/>
            <person name="Yamagata Y."/>
            <person name="Takeuchi M."/>
            <person name="Kobayashi T."/>
            <person name="Koike H."/>
            <person name="Abe K."/>
            <person name="Asai K."/>
            <person name="Arita M."/>
            <person name="Fujita N."/>
            <person name="Fukuda K."/>
            <person name="Higa K."/>
            <person name="Horikawa H."/>
            <person name="Ishikawa T."/>
            <person name="Jinno K."/>
            <person name="Kato Y."/>
            <person name="Kirimura K."/>
            <person name="Mizutani O."/>
            <person name="Nakasone K."/>
            <person name="Sano M."/>
            <person name="Shiraishi Y."/>
            <person name="Tsukahara M."/>
            <person name="Gomi K."/>
        </authorList>
    </citation>
    <scope>NUCLEOTIDE SEQUENCE [LARGE SCALE GENOMIC DNA]</scope>
    <source>
        <strain evidence="8 9">RIB 2604</strain>
    </source>
</reference>
<keyword evidence="3" id="KW-0863">Zinc-finger</keyword>
<dbReference type="InterPro" id="IPR036957">
    <property type="entry name" value="Znf_PARP_sf"/>
</dbReference>
<dbReference type="GO" id="GO:0008270">
    <property type="term" value="F:zinc ion binding"/>
    <property type="evidence" value="ECO:0007669"/>
    <property type="project" value="UniProtKB-KW"/>
</dbReference>
<accession>A0A146FCS7</accession>
<feature type="domain" description="PARP-type" evidence="7">
    <location>
        <begin position="21"/>
        <end position="117"/>
    </location>
</feature>
<evidence type="ECO:0000313" key="9">
    <source>
        <dbReference type="Proteomes" id="UP000075230"/>
    </source>
</evidence>
<evidence type="ECO:0000256" key="6">
    <source>
        <dbReference type="SAM" id="MobiDB-lite"/>
    </source>
</evidence>
<feature type="compositionally biased region" description="Basic residues" evidence="6">
    <location>
        <begin position="307"/>
        <end position="317"/>
    </location>
</feature>
<feature type="compositionally biased region" description="Basic residues" evidence="6">
    <location>
        <begin position="187"/>
        <end position="200"/>
    </location>
</feature>
<dbReference type="Gene3D" id="3.30.1740.10">
    <property type="entry name" value="Zinc finger, PARP-type"/>
    <property type="match status" value="1"/>
</dbReference>
<gene>
    <name evidence="8" type="ORF">RIB2604_01707960</name>
</gene>
<dbReference type="SUPFAM" id="SSF57716">
    <property type="entry name" value="Glucocorticoid receptor-like (DNA-binding domain)"/>
    <property type="match status" value="1"/>
</dbReference>
<dbReference type="Pfam" id="PF00645">
    <property type="entry name" value="zf-PARP"/>
    <property type="match status" value="1"/>
</dbReference>
<feature type="region of interest" description="Disordered" evidence="6">
    <location>
        <begin position="123"/>
        <end position="345"/>
    </location>
</feature>
<dbReference type="GO" id="GO:0003677">
    <property type="term" value="F:DNA binding"/>
    <property type="evidence" value="ECO:0007669"/>
    <property type="project" value="InterPro"/>
</dbReference>
<keyword evidence="2" id="KW-0479">Metal-binding</keyword>
<organism evidence="8 9">
    <name type="scientific">Aspergillus kawachii</name>
    <name type="common">White koji mold</name>
    <name type="synonym">Aspergillus awamori var. kawachi</name>
    <dbReference type="NCBI Taxonomy" id="1069201"/>
    <lineage>
        <taxon>Eukaryota</taxon>
        <taxon>Fungi</taxon>
        <taxon>Dikarya</taxon>
        <taxon>Ascomycota</taxon>
        <taxon>Pezizomycotina</taxon>
        <taxon>Eurotiomycetes</taxon>
        <taxon>Eurotiomycetidae</taxon>
        <taxon>Eurotiales</taxon>
        <taxon>Aspergillaceae</taxon>
        <taxon>Aspergillus</taxon>
        <taxon>Aspergillus subgen. Circumdati</taxon>
    </lineage>
</organism>
<dbReference type="PROSITE" id="PS50064">
    <property type="entry name" value="ZF_PARP_2"/>
    <property type="match status" value="1"/>
</dbReference>
<evidence type="ECO:0000259" key="7">
    <source>
        <dbReference type="PROSITE" id="PS50064"/>
    </source>
</evidence>
<sequence>MGAYRLAFSTEFTYLAQNLTIYTEQASTGRAGCKNKECKDQGIKILKGELRHGSWVDTERFQSYFWRHWGCVTPKIIANMVETVGEEGERDWSALDGYDELPEELQVKVRRAIEQGHVDDEDWKGDVELNRPGKTGFRKRVTKKDNDETQEESTPKKATPQSKKRARAEPKEESGSEAEAEDTKEKPKTKKATPQTKKRARAEPKKEAESDAEEEATKETPKTKKATSQTKKRAKAGAEDDADEAKETPKTKKPRKNSAASKQAPVEDEESDAPLVETNKKPAATKGKRGKAAAAPAAAEPATTRPTRGRPATKKKQAPVADDEGEAEPEPAEKPKRTYKKRKST</sequence>
<evidence type="ECO:0000256" key="2">
    <source>
        <dbReference type="ARBA" id="ARBA00022723"/>
    </source>
</evidence>
<comment type="caution">
    <text evidence="8">The sequence shown here is derived from an EMBL/GenBank/DDBJ whole genome shotgun (WGS) entry which is preliminary data.</text>
</comment>
<feature type="compositionally biased region" description="Acidic residues" evidence="6">
    <location>
        <begin position="321"/>
        <end position="330"/>
    </location>
</feature>
<keyword evidence="4" id="KW-0862">Zinc</keyword>
<dbReference type="Proteomes" id="UP000075230">
    <property type="component" value="Unassembled WGS sequence"/>
</dbReference>
<dbReference type="AlphaFoldDB" id="A0A146FCS7"/>
<feature type="compositionally biased region" description="Basic and acidic residues" evidence="6">
    <location>
        <begin position="201"/>
        <end position="222"/>
    </location>
</feature>
<evidence type="ECO:0000256" key="5">
    <source>
        <dbReference type="ARBA" id="ARBA00023242"/>
    </source>
</evidence>
<dbReference type="EMBL" id="BCWF01000017">
    <property type="protein sequence ID" value="GAT23657.1"/>
    <property type="molecule type" value="Genomic_DNA"/>
</dbReference>
<dbReference type="VEuPathDB" id="FungiDB:ASPFODRAFT_42586"/>
<name>A0A146FCS7_ASPKA</name>
<dbReference type="SMART" id="SM01336">
    <property type="entry name" value="zf-PARP"/>
    <property type="match status" value="1"/>
</dbReference>
<dbReference type="GO" id="GO:0005634">
    <property type="term" value="C:nucleus"/>
    <property type="evidence" value="ECO:0007669"/>
    <property type="project" value="UniProtKB-SubCell"/>
</dbReference>
<keyword evidence="5" id="KW-0539">Nucleus</keyword>
<feature type="compositionally biased region" description="Low complexity" evidence="6">
    <location>
        <begin position="292"/>
        <end position="306"/>
    </location>
</feature>
<proteinExistence type="predicted"/>
<dbReference type="InterPro" id="IPR001510">
    <property type="entry name" value="Znf_PARP"/>
</dbReference>
<evidence type="ECO:0000256" key="4">
    <source>
        <dbReference type="ARBA" id="ARBA00022833"/>
    </source>
</evidence>
<reference evidence="9" key="2">
    <citation type="submission" date="2016-02" db="EMBL/GenBank/DDBJ databases">
        <title>Genome sequencing of Aspergillus luchuensis NBRC 4314.</title>
        <authorList>
            <person name="Yamada O."/>
        </authorList>
    </citation>
    <scope>NUCLEOTIDE SEQUENCE [LARGE SCALE GENOMIC DNA]</scope>
    <source>
        <strain evidence="9">RIB 2604</strain>
    </source>
</reference>
<protein>
    <recommendedName>
        <fullName evidence="7">PARP-type domain-containing protein</fullName>
    </recommendedName>
</protein>